<feature type="transmembrane region" description="Helical" evidence="5">
    <location>
        <begin position="18"/>
        <end position="41"/>
    </location>
</feature>
<evidence type="ECO:0000313" key="7">
    <source>
        <dbReference type="Proteomes" id="UP000035642"/>
    </source>
</evidence>
<keyword evidence="4 5" id="KW-0472">Membrane</keyword>
<dbReference type="Proteomes" id="UP000035642">
    <property type="component" value="Unassembled WGS sequence"/>
</dbReference>
<organism evidence="7 8">
    <name type="scientific">Angiostrongylus cantonensis</name>
    <name type="common">Rat lungworm</name>
    <dbReference type="NCBI Taxonomy" id="6313"/>
    <lineage>
        <taxon>Eukaryota</taxon>
        <taxon>Metazoa</taxon>
        <taxon>Ecdysozoa</taxon>
        <taxon>Nematoda</taxon>
        <taxon>Chromadorea</taxon>
        <taxon>Rhabditida</taxon>
        <taxon>Rhabditina</taxon>
        <taxon>Rhabditomorpha</taxon>
        <taxon>Strongyloidea</taxon>
        <taxon>Metastrongylidae</taxon>
        <taxon>Angiostrongylus</taxon>
    </lineage>
</organism>
<evidence type="ECO:0000313" key="8">
    <source>
        <dbReference type="WBParaSite" id="ACAC_0000430301-mRNA-1"/>
    </source>
</evidence>
<dbReference type="SUPFAM" id="SSF81321">
    <property type="entry name" value="Family A G protein-coupled receptor-like"/>
    <property type="match status" value="1"/>
</dbReference>
<feature type="transmembrane region" description="Helical" evidence="5">
    <location>
        <begin position="48"/>
        <end position="69"/>
    </location>
</feature>
<dbReference type="Gene3D" id="1.20.1070.10">
    <property type="entry name" value="Rhodopsin 7-helix transmembrane proteins"/>
    <property type="match status" value="1"/>
</dbReference>
<dbReference type="AlphaFoldDB" id="A0A0K0D2K8"/>
<reference evidence="7" key="1">
    <citation type="submission" date="2012-09" db="EMBL/GenBank/DDBJ databases">
        <authorList>
            <person name="Martin A.A."/>
        </authorList>
    </citation>
    <scope>NUCLEOTIDE SEQUENCE</scope>
</reference>
<dbReference type="WBParaSite" id="ACAC_0000430301-mRNA-1">
    <property type="protein sequence ID" value="ACAC_0000430301-mRNA-1"/>
    <property type="gene ID" value="ACAC_0000430301"/>
</dbReference>
<feature type="domain" description="G-protein coupled receptors family 1 profile" evidence="6">
    <location>
        <begin position="1"/>
        <end position="120"/>
    </location>
</feature>
<proteinExistence type="predicted"/>
<keyword evidence="3 5" id="KW-1133">Transmembrane helix</keyword>
<dbReference type="Pfam" id="PF10320">
    <property type="entry name" value="7TM_GPCR_Srsx"/>
    <property type="match status" value="1"/>
</dbReference>
<name>A0A0K0D2K8_ANGCA</name>
<sequence>MDQMTCFAIFATFLTATIWQSVIMLAISVDLLCAIVFPILYRKWMTNMTVTINVMVCAALSLVYSVFVYDSIDSTKPSNCNTFNIAMNVSSCMNVLQYCIFSSQMLVYVICYVIMYIRGR</sequence>
<feature type="transmembrane region" description="Helical" evidence="5">
    <location>
        <begin position="95"/>
        <end position="117"/>
    </location>
</feature>
<dbReference type="PROSITE" id="PS50262">
    <property type="entry name" value="G_PROTEIN_RECEP_F1_2"/>
    <property type="match status" value="1"/>
</dbReference>
<keyword evidence="2 5" id="KW-0812">Transmembrane</keyword>
<protein>
    <submittedName>
        <fullName evidence="8">G_PROTEIN_RECEP_F1_2 domain-containing protein</fullName>
    </submittedName>
</protein>
<comment type="subcellular location">
    <subcellularLocation>
        <location evidence="1">Membrane</location>
    </subcellularLocation>
</comment>
<evidence type="ECO:0000256" key="5">
    <source>
        <dbReference type="SAM" id="Phobius"/>
    </source>
</evidence>
<dbReference type="InterPro" id="IPR019424">
    <property type="entry name" value="7TM_GPCR_Srsx"/>
</dbReference>
<keyword evidence="7" id="KW-1185">Reference proteome</keyword>
<evidence type="ECO:0000256" key="2">
    <source>
        <dbReference type="ARBA" id="ARBA00022692"/>
    </source>
</evidence>
<evidence type="ECO:0000259" key="6">
    <source>
        <dbReference type="PROSITE" id="PS50262"/>
    </source>
</evidence>
<evidence type="ECO:0000256" key="3">
    <source>
        <dbReference type="ARBA" id="ARBA00022989"/>
    </source>
</evidence>
<dbReference type="InterPro" id="IPR017452">
    <property type="entry name" value="GPCR_Rhodpsn_7TM"/>
</dbReference>
<dbReference type="GO" id="GO:0016020">
    <property type="term" value="C:membrane"/>
    <property type="evidence" value="ECO:0007669"/>
    <property type="project" value="UniProtKB-SubCell"/>
</dbReference>
<evidence type="ECO:0000256" key="1">
    <source>
        <dbReference type="ARBA" id="ARBA00004370"/>
    </source>
</evidence>
<reference evidence="8" key="2">
    <citation type="submission" date="2017-02" db="UniProtKB">
        <authorList>
            <consortium name="WormBaseParasite"/>
        </authorList>
    </citation>
    <scope>IDENTIFICATION</scope>
</reference>
<accession>A0A0K0D2K8</accession>
<evidence type="ECO:0000256" key="4">
    <source>
        <dbReference type="ARBA" id="ARBA00023136"/>
    </source>
</evidence>